<dbReference type="EMBL" id="JAUQUB010000001">
    <property type="protein sequence ID" value="MDO7881189.1"/>
    <property type="molecule type" value="Genomic_DNA"/>
</dbReference>
<gene>
    <name evidence="4" type="ORF">Q5716_03000</name>
</gene>
<keyword evidence="2" id="KW-0067">ATP-binding</keyword>
<feature type="domain" description="AAA+ ATPase" evidence="3">
    <location>
        <begin position="122"/>
        <end position="311"/>
    </location>
</feature>
<dbReference type="InterPro" id="IPR050625">
    <property type="entry name" value="ParA/MinD_ATPase"/>
</dbReference>
<dbReference type="PANTHER" id="PTHR43384:SF6">
    <property type="entry name" value="SEPTUM SITE-DETERMINING PROTEIN MIND HOMOLOG, CHLOROPLASTIC"/>
    <property type="match status" value="1"/>
</dbReference>
<accession>A0ABT9BJI9</accession>
<dbReference type="InterPro" id="IPR003593">
    <property type="entry name" value="AAA+_ATPase"/>
</dbReference>
<protein>
    <submittedName>
        <fullName evidence="4">Regulator</fullName>
    </submittedName>
</protein>
<evidence type="ECO:0000256" key="2">
    <source>
        <dbReference type="ARBA" id="ARBA00022840"/>
    </source>
</evidence>
<sequence length="399" mass="41605">MARVALALPDALAQRLAHDASRHGHEVVADCIDGGELREAMELLRPSCALVLADPRYLDADVLASADAVGVRLVALAGTSSERGLAARLGVRETADTESDWAGLEPLLGGFGRSDTPAPAAHGTVIAVWGPGGAPGRTTVAISIAAELAALGHRVVLADVDTHGASVAPALGLLDEAPGFAAACRLAGTDSLTHDELDRIAQFYESPAGGFRVLTGIGRASRWPELSAEKVSAALERARSWADVVVVDTASSLEADEEISSDFFAPRRNAATFAALRSADHLVVVGSADPVGLSRLLRSHADMLEAAERTDAVVVMNRVRSSAMGLGAAAQVRQALARFGGIHDAVLVPYDQHAFDSAVLAGRTVTDAAPRSPARVVLRDLAASILPPPPRRVRSRRKK</sequence>
<evidence type="ECO:0000313" key="5">
    <source>
        <dbReference type="Proteomes" id="UP001241072"/>
    </source>
</evidence>
<proteinExistence type="predicted"/>
<dbReference type="InterPro" id="IPR002586">
    <property type="entry name" value="CobQ/CobB/MinD/ParA_Nub-bd_dom"/>
</dbReference>
<evidence type="ECO:0000259" key="3">
    <source>
        <dbReference type="SMART" id="SM00382"/>
    </source>
</evidence>
<dbReference type="SUPFAM" id="SSF52540">
    <property type="entry name" value="P-loop containing nucleoside triphosphate hydrolases"/>
    <property type="match status" value="1"/>
</dbReference>
<dbReference type="InterPro" id="IPR027417">
    <property type="entry name" value="P-loop_NTPase"/>
</dbReference>
<comment type="caution">
    <text evidence="4">The sequence shown here is derived from an EMBL/GenBank/DDBJ whole genome shotgun (WGS) entry which is preliminary data.</text>
</comment>
<dbReference type="Gene3D" id="3.40.50.300">
    <property type="entry name" value="P-loop containing nucleotide triphosphate hydrolases"/>
    <property type="match status" value="1"/>
</dbReference>
<dbReference type="RefSeq" id="WP_305001604.1">
    <property type="nucleotide sequence ID" value="NZ_JAUQUB010000001.1"/>
</dbReference>
<evidence type="ECO:0000313" key="4">
    <source>
        <dbReference type="EMBL" id="MDO7881189.1"/>
    </source>
</evidence>
<evidence type="ECO:0000256" key="1">
    <source>
        <dbReference type="ARBA" id="ARBA00022741"/>
    </source>
</evidence>
<keyword evidence="5" id="KW-1185">Reference proteome</keyword>
<dbReference type="SMART" id="SM00382">
    <property type="entry name" value="AAA"/>
    <property type="match status" value="1"/>
</dbReference>
<keyword evidence="1" id="KW-0547">Nucleotide-binding</keyword>
<dbReference type="Proteomes" id="UP001241072">
    <property type="component" value="Unassembled WGS sequence"/>
</dbReference>
<organism evidence="4 5">
    <name type="scientific">Antiquaquibacter soli</name>
    <dbReference type="NCBI Taxonomy" id="3064523"/>
    <lineage>
        <taxon>Bacteria</taxon>
        <taxon>Bacillati</taxon>
        <taxon>Actinomycetota</taxon>
        <taxon>Actinomycetes</taxon>
        <taxon>Micrococcales</taxon>
        <taxon>Microbacteriaceae</taxon>
        <taxon>Antiquaquibacter</taxon>
    </lineage>
</organism>
<dbReference type="PANTHER" id="PTHR43384">
    <property type="entry name" value="SEPTUM SITE-DETERMINING PROTEIN MIND HOMOLOG, CHLOROPLASTIC-RELATED"/>
    <property type="match status" value="1"/>
</dbReference>
<name>A0ABT9BJI9_9MICO</name>
<reference evidence="4 5" key="1">
    <citation type="submission" date="2023-07" db="EMBL/GenBank/DDBJ databases">
        <title>Protaetiibacter sp. nov WY-16 isolated from soil.</title>
        <authorList>
            <person name="Liu B."/>
            <person name="Wan Y."/>
        </authorList>
    </citation>
    <scope>NUCLEOTIDE SEQUENCE [LARGE SCALE GENOMIC DNA]</scope>
    <source>
        <strain evidence="4 5">WY-16</strain>
    </source>
</reference>
<dbReference type="Pfam" id="PF01656">
    <property type="entry name" value="CbiA"/>
    <property type="match status" value="1"/>
</dbReference>